<evidence type="ECO:0000313" key="1">
    <source>
        <dbReference type="EMBL" id="MBY5960051.1"/>
    </source>
</evidence>
<dbReference type="Gene3D" id="1.10.3420.10">
    <property type="entry name" value="putative ntp pyrophosphohydrolase like domain"/>
    <property type="match status" value="1"/>
</dbReference>
<organism evidence="1 2">
    <name type="scientific">Membranihabitans marinus</name>
    <dbReference type="NCBI Taxonomy" id="1227546"/>
    <lineage>
        <taxon>Bacteria</taxon>
        <taxon>Pseudomonadati</taxon>
        <taxon>Bacteroidota</taxon>
        <taxon>Saprospiria</taxon>
        <taxon>Saprospirales</taxon>
        <taxon>Saprospiraceae</taxon>
        <taxon>Membranihabitans</taxon>
    </lineage>
</organism>
<name>A0A953HXN8_9BACT</name>
<dbReference type="InterPro" id="IPR021130">
    <property type="entry name" value="PRib-ATP_PPHydrolase-like"/>
</dbReference>
<sequence length="156" mass="17970">MEEPKALNSVAEFHDTFGLPVLDDPKLIPKERAALRVNLLKEELKELVTAIEEDDLVEIADAFCDLQYVLSGAILEFGMGEKFKALFDEVHRSNMSKTCQSVEEAESTIAHYMDRKKEEGFYEKKQDKYIVYRKSDRKVLKSVNYSEADLKSRLTQ</sequence>
<dbReference type="AlphaFoldDB" id="A0A953HXN8"/>
<reference evidence="1" key="1">
    <citation type="submission" date="2021-06" db="EMBL/GenBank/DDBJ databases">
        <title>44 bacteria genomes isolated from Dapeng, Shenzhen.</title>
        <authorList>
            <person name="Zheng W."/>
            <person name="Yu S."/>
            <person name="Huang Y."/>
        </authorList>
    </citation>
    <scope>NUCLEOTIDE SEQUENCE</scope>
    <source>
        <strain evidence="1">DP5N28-2</strain>
    </source>
</reference>
<dbReference type="InterPro" id="IPR033653">
    <property type="entry name" value="NTP-PPase_DR2231-like"/>
</dbReference>
<dbReference type="Pfam" id="PF01503">
    <property type="entry name" value="PRA-PH"/>
    <property type="match status" value="1"/>
</dbReference>
<dbReference type="CDD" id="cd11530">
    <property type="entry name" value="NTP-PPase_DR2231_like"/>
    <property type="match status" value="1"/>
</dbReference>
<keyword evidence="2" id="KW-1185">Reference proteome</keyword>
<protein>
    <submittedName>
        <fullName evidence="1">Nucleoside triphosphate pyrophosphohydrolase family protein</fullName>
    </submittedName>
</protein>
<accession>A0A953HXN8</accession>
<dbReference type="InterPro" id="IPR023292">
    <property type="entry name" value="NTP_PyroPHydrolase-like_dom_sf"/>
</dbReference>
<dbReference type="RefSeq" id="WP_222581637.1">
    <property type="nucleotide sequence ID" value="NZ_JAHVHU010000022.1"/>
</dbReference>
<evidence type="ECO:0000313" key="2">
    <source>
        <dbReference type="Proteomes" id="UP000753961"/>
    </source>
</evidence>
<dbReference type="Proteomes" id="UP000753961">
    <property type="component" value="Unassembled WGS sequence"/>
</dbReference>
<gene>
    <name evidence="1" type="ORF">KUV50_18005</name>
</gene>
<comment type="caution">
    <text evidence="1">The sequence shown here is derived from an EMBL/GenBank/DDBJ whole genome shotgun (WGS) entry which is preliminary data.</text>
</comment>
<dbReference type="EMBL" id="JAHVHU010000022">
    <property type="protein sequence ID" value="MBY5960051.1"/>
    <property type="molecule type" value="Genomic_DNA"/>
</dbReference>
<proteinExistence type="predicted"/>